<gene>
    <name evidence="3" type="ORF">E7747_09895</name>
</gene>
<keyword evidence="1" id="KW-1133">Transmembrane helix</keyword>
<dbReference type="EMBL" id="CP039396">
    <property type="protein sequence ID" value="QCD42561.1"/>
    <property type="molecule type" value="Genomic_DNA"/>
</dbReference>
<keyword evidence="2" id="KW-0732">Signal</keyword>
<accession>A0A4P7W3N8</accession>
<feature type="signal peptide" evidence="2">
    <location>
        <begin position="1"/>
        <end position="17"/>
    </location>
</feature>
<feature type="transmembrane region" description="Helical" evidence="1">
    <location>
        <begin position="66"/>
        <end position="87"/>
    </location>
</feature>
<keyword evidence="4" id="KW-1185">Reference proteome</keyword>
<dbReference type="Proteomes" id="UP000297149">
    <property type="component" value="Chromosome"/>
</dbReference>
<keyword evidence="1" id="KW-0472">Membrane</keyword>
<reference evidence="4" key="1">
    <citation type="submission" date="2019-02" db="EMBL/GenBank/DDBJ databases">
        <title>Isolation and identification of novel species under the genus Muribaculum.</title>
        <authorList>
            <person name="Miyake S."/>
            <person name="Ding Y."/>
            <person name="Low A."/>
            <person name="Soh M."/>
            <person name="Seedorf H."/>
        </authorList>
    </citation>
    <scope>NUCLEOTIDE SEQUENCE [LARGE SCALE GENOMIC DNA]</scope>
    <source>
        <strain evidence="4">H5</strain>
    </source>
</reference>
<feature type="chain" id="PRO_5020319906" evidence="2">
    <location>
        <begin position="18"/>
        <end position="163"/>
    </location>
</feature>
<evidence type="ECO:0000256" key="1">
    <source>
        <dbReference type="SAM" id="Phobius"/>
    </source>
</evidence>
<proteinExistence type="predicted"/>
<dbReference type="AlphaFoldDB" id="A0A4P7W3N8"/>
<protein>
    <submittedName>
        <fullName evidence="3">Uncharacterized protein</fullName>
    </submittedName>
</protein>
<name>A0A4P7W3N8_9BACT</name>
<feature type="transmembrane region" description="Helical" evidence="1">
    <location>
        <begin position="107"/>
        <end position="125"/>
    </location>
</feature>
<keyword evidence="1" id="KW-0812">Transmembrane</keyword>
<dbReference type="KEGG" id="ddb:E7747_09895"/>
<evidence type="ECO:0000256" key="2">
    <source>
        <dbReference type="SAM" id="SignalP"/>
    </source>
</evidence>
<sequence>MKKIIVFIAFITSVVCAYSQNDSIVDMIADVQTSINSHSQQLTTSLLMDDAYKNTPEWGKYKALSAVGWTALGVGVAMTTTGVLLCFTSNSDLGSDAMSTASKALMISGGVISVASIPIISVAYYNRNKAKKIGVGMGMTQLSTPTVGQNICYTPAMNFTITF</sequence>
<organism evidence="3 4">
    <name type="scientific">Duncaniella dubosii</name>
    <dbReference type="NCBI Taxonomy" id="2518971"/>
    <lineage>
        <taxon>Bacteria</taxon>
        <taxon>Pseudomonadati</taxon>
        <taxon>Bacteroidota</taxon>
        <taxon>Bacteroidia</taxon>
        <taxon>Bacteroidales</taxon>
        <taxon>Muribaculaceae</taxon>
        <taxon>Duncaniella</taxon>
    </lineage>
</organism>
<evidence type="ECO:0000313" key="4">
    <source>
        <dbReference type="Proteomes" id="UP000297149"/>
    </source>
</evidence>
<dbReference type="RefSeq" id="WP_136415708.1">
    <property type="nucleotide sequence ID" value="NZ_CBFGAE010000015.1"/>
</dbReference>
<evidence type="ECO:0000313" key="3">
    <source>
        <dbReference type="EMBL" id="QCD42561.1"/>
    </source>
</evidence>